<gene>
    <name evidence="6" type="ORF">HF992_04810</name>
</gene>
<dbReference type="SUPFAM" id="SSF53822">
    <property type="entry name" value="Periplasmic binding protein-like I"/>
    <property type="match status" value="1"/>
</dbReference>
<comment type="caution">
    <text evidence="6">The sequence shown here is derived from an EMBL/GenBank/DDBJ whole genome shotgun (WGS) entry which is preliminary data.</text>
</comment>
<dbReference type="GO" id="GO:0000976">
    <property type="term" value="F:transcription cis-regulatory region binding"/>
    <property type="evidence" value="ECO:0007669"/>
    <property type="project" value="TreeGrafter"/>
</dbReference>
<dbReference type="AlphaFoldDB" id="A0A7X6N0W3"/>
<dbReference type="PANTHER" id="PTHR30146">
    <property type="entry name" value="LACI-RELATED TRANSCRIPTIONAL REPRESSOR"/>
    <property type="match status" value="1"/>
</dbReference>
<feature type="domain" description="HTH lacI-type" evidence="5">
    <location>
        <begin position="3"/>
        <end position="56"/>
    </location>
</feature>
<dbReference type="InterPro" id="IPR028082">
    <property type="entry name" value="Peripla_BP_I"/>
</dbReference>
<dbReference type="EMBL" id="JAAXPR010000006">
    <property type="protein sequence ID" value="NKZ20167.1"/>
    <property type="molecule type" value="Genomic_DNA"/>
</dbReference>
<dbReference type="InterPro" id="IPR000843">
    <property type="entry name" value="HTH_LacI"/>
</dbReference>
<dbReference type="Gene3D" id="1.10.260.40">
    <property type="entry name" value="lambda repressor-like DNA-binding domains"/>
    <property type="match status" value="1"/>
</dbReference>
<dbReference type="Pfam" id="PF00356">
    <property type="entry name" value="LacI"/>
    <property type="match status" value="1"/>
</dbReference>
<reference evidence="6 7" key="1">
    <citation type="submission" date="2020-04" db="EMBL/GenBank/DDBJ databases">
        <title>MicrobeNet Type strains.</title>
        <authorList>
            <person name="Nicholson A.C."/>
        </authorList>
    </citation>
    <scope>NUCLEOTIDE SEQUENCE [LARGE SCALE GENOMIC DNA]</scope>
    <source>
        <strain evidence="6 7">CCUG 69612</strain>
    </source>
</reference>
<keyword evidence="7" id="KW-1185">Reference proteome</keyword>
<dbReference type="PROSITE" id="PS00356">
    <property type="entry name" value="HTH_LACI_1"/>
    <property type="match status" value="1"/>
</dbReference>
<keyword evidence="2" id="KW-0805">Transcription regulation</keyword>
<dbReference type="GO" id="GO:0003700">
    <property type="term" value="F:DNA-binding transcription factor activity"/>
    <property type="evidence" value="ECO:0007669"/>
    <property type="project" value="TreeGrafter"/>
</dbReference>
<keyword evidence="3" id="KW-0238">DNA-binding</keyword>
<evidence type="ECO:0000256" key="3">
    <source>
        <dbReference type="ARBA" id="ARBA00023125"/>
    </source>
</evidence>
<evidence type="ECO:0000256" key="1">
    <source>
        <dbReference type="ARBA" id="ARBA00022491"/>
    </source>
</evidence>
<dbReference type="Gene3D" id="3.40.50.2300">
    <property type="match status" value="2"/>
</dbReference>
<dbReference type="PANTHER" id="PTHR30146:SF95">
    <property type="entry name" value="RIBOSE OPERON REPRESSOR"/>
    <property type="match status" value="1"/>
</dbReference>
<dbReference type="PROSITE" id="PS50932">
    <property type="entry name" value="HTH_LACI_2"/>
    <property type="match status" value="1"/>
</dbReference>
<protein>
    <submittedName>
        <fullName evidence="6">LacI family transcriptional regulator</fullName>
    </submittedName>
</protein>
<dbReference type="RefSeq" id="WP_168548926.1">
    <property type="nucleotide sequence ID" value="NZ_JAAXPR010000006.1"/>
</dbReference>
<dbReference type="Proteomes" id="UP000522720">
    <property type="component" value="Unassembled WGS sequence"/>
</dbReference>
<accession>A0A7X6N0W3</accession>
<dbReference type="CDD" id="cd06291">
    <property type="entry name" value="PBP1_Qymf-like"/>
    <property type="match status" value="1"/>
</dbReference>
<dbReference type="InterPro" id="IPR010982">
    <property type="entry name" value="Lambda_DNA-bd_dom_sf"/>
</dbReference>
<evidence type="ECO:0000256" key="4">
    <source>
        <dbReference type="ARBA" id="ARBA00023163"/>
    </source>
</evidence>
<dbReference type="SMART" id="SM00354">
    <property type="entry name" value="HTH_LACI"/>
    <property type="match status" value="1"/>
</dbReference>
<dbReference type="CDD" id="cd01392">
    <property type="entry name" value="HTH_LacI"/>
    <property type="match status" value="1"/>
</dbReference>
<dbReference type="Pfam" id="PF13377">
    <property type="entry name" value="Peripla_BP_3"/>
    <property type="match status" value="1"/>
</dbReference>
<evidence type="ECO:0000256" key="2">
    <source>
        <dbReference type="ARBA" id="ARBA00023015"/>
    </source>
</evidence>
<dbReference type="InterPro" id="IPR046335">
    <property type="entry name" value="LacI/GalR-like_sensor"/>
</dbReference>
<evidence type="ECO:0000259" key="5">
    <source>
        <dbReference type="PROSITE" id="PS50932"/>
    </source>
</evidence>
<evidence type="ECO:0000313" key="7">
    <source>
        <dbReference type="Proteomes" id="UP000522720"/>
    </source>
</evidence>
<keyword evidence="4" id="KW-0804">Transcription</keyword>
<name>A0A7X6N0W3_9STRE</name>
<evidence type="ECO:0000313" key="6">
    <source>
        <dbReference type="EMBL" id="NKZ20167.1"/>
    </source>
</evidence>
<keyword evidence="1" id="KW-0678">Repressor</keyword>
<proteinExistence type="predicted"/>
<dbReference type="SUPFAM" id="SSF47413">
    <property type="entry name" value="lambda repressor-like DNA-binding domains"/>
    <property type="match status" value="1"/>
</dbReference>
<sequence>MKATMKEVAELAGVGVGTVSRVINGVKVKDSTMQKVQEAIAILNYQPDEYARGLKTNKSNIIALIIPTIWHPFFSEFAYHVEKRLSQLNYKLFICNAELDGQKESEYIEMLGKNKVDGIIGITYSDIDTHISSNLPFVSIDRHFSETIPYVTADNYQGGRLAAEVLIQKGATYLAYIGGINQFENETSYRKQGFYDRLEEAGVPFETLDMPEPIHDLEVQVEQFLGAYPLVDGIFTVNDFMAMTVMKVANRLGRSVPKDLQLIGFDGLRAAADQECYVSTIVQPLEQMAQRAVELLLSIIEDKPHETRVVLPVSFHEGGTTK</sequence>
<organism evidence="6 7">
    <name type="scientific">Streptococcus ovuberis</name>
    <dbReference type="NCBI Taxonomy" id="1936207"/>
    <lineage>
        <taxon>Bacteria</taxon>
        <taxon>Bacillati</taxon>
        <taxon>Bacillota</taxon>
        <taxon>Bacilli</taxon>
        <taxon>Lactobacillales</taxon>
        <taxon>Streptococcaceae</taxon>
        <taxon>Streptococcus</taxon>
    </lineage>
</organism>